<sequence>MRSGRPAWLVAAALLGLGGCADVDKSFGQHPTSQSATLCSPLPAAEVEARLSAAWMACYDKSVGGHMMPAGGVLLQTAVVRPFRLERQADRQGGVSLALVEQYRHDQTPRHHLHAELGSSASCATSVRVRAYNEPYLRGVARTEEWLAQPPGSARPRCD</sequence>
<evidence type="ECO:0008006" key="3">
    <source>
        <dbReference type="Google" id="ProtNLM"/>
    </source>
</evidence>
<gene>
    <name evidence="1" type="ORF">KAK06_14315</name>
</gene>
<reference evidence="1" key="1">
    <citation type="submission" date="2021-04" db="EMBL/GenBank/DDBJ databases">
        <title>The genome sequence of Ideonella sp. 4Y11.</title>
        <authorList>
            <person name="Liu Y."/>
        </authorList>
    </citation>
    <scope>NUCLEOTIDE SEQUENCE</scope>
    <source>
        <strain evidence="1">4Y11</strain>
    </source>
</reference>
<name>A0A940YHC3_9BURK</name>
<comment type="caution">
    <text evidence="1">The sequence shown here is derived from an EMBL/GenBank/DDBJ whole genome shotgun (WGS) entry which is preliminary data.</text>
</comment>
<evidence type="ECO:0000313" key="2">
    <source>
        <dbReference type="Proteomes" id="UP000678374"/>
    </source>
</evidence>
<keyword evidence="2" id="KW-1185">Reference proteome</keyword>
<protein>
    <recommendedName>
        <fullName evidence="3">Lipoprotein</fullName>
    </recommendedName>
</protein>
<dbReference type="EMBL" id="JAGQDE010000012">
    <property type="protein sequence ID" value="MBQ0960125.1"/>
    <property type="molecule type" value="Genomic_DNA"/>
</dbReference>
<dbReference type="AlphaFoldDB" id="A0A940YHC3"/>
<proteinExistence type="predicted"/>
<dbReference type="RefSeq" id="WP_210802798.1">
    <property type="nucleotide sequence ID" value="NZ_JAGQDE010000012.1"/>
</dbReference>
<organism evidence="1 2">
    <name type="scientific">Ideonella aquatica</name>
    <dbReference type="NCBI Taxonomy" id="2824119"/>
    <lineage>
        <taxon>Bacteria</taxon>
        <taxon>Pseudomonadati</taxon>
        <taxon>Pseudomonadota</taxon>
        <taxon>Betaproteobacteria</taxon>
        <taxon>Burkholderiales</taxon>
        <taxon>Sphaerotilaceae</taxon>
        <taxon>Ideonella</taxon>
    </lineage>
</organism>
<dbReference type="Proteomes" id="UP000678374">
    <property type="component" value="Unassembled WGS sequence"/>
</dbReference>
<dbReference type="PROSITE" id="PS51257">
    <property type="entry name" value="PROKAR_LIPOPROTEIN"/>
    <property type="match status" value="1"/>
</dbReference>
<evidence type="ECO:0000313" key="1">
    <source>
        <dbReference type="EMBL" id="MBQ0960125.1"/>
    </source>
</evidence>
<accession>A0A940YHC3</accession>